<organism evidence="1 2">
    <name type="scientific">Aromia moschata</name>
    <dbReference type="NCBI Taxonomy" id="1265417"/>
    <lineage>
        <taxon>Eukaryota</taxon>
        <taxon>Metazoa</taxon>
        <taxon>Ecdysozoa</taxon>
        <taxon>Arthropoda</taxon>
        <taxon>Hexapoda</taxon>
        <taxon>Insecta</taxon>
        <taxon>Pterygota</taxon>
        <taxon>Neoptera</taxon>
        <taxon>Endopterygota</taxon>
        <taxon>Coleoptera</taxon>
        <taxon>Polyphaga</taxon>
        <taxon>Cucujiformia</taxon>
        <taxon>Chrysomeloidea</taxon>
        <taxon>Cerambycidae</taxon>
        <taxon>Cerambycinae</taxon>
        <taxon>Callichromatini</taxon>
        <taxon>Aromia</taxon>
    </lineage>
</organism>
<dbReference type="Proteomes" id="UP001162162">
    <property type="component" value="Unassembled WGS sequence"/>
</dbReference>
<accession>A0AAV8X8J6</accession>
<sequence>MNCIPTDLYYTTTIMEKKFQVTSNEKNYTPSNQSVKNVFKRDQLRQYKIQLVHELNEDSFDRRAEFWEGMMERCNNKNNHAGNILFSDEAT</sequence>
<dbReference type="AlphaFoldDB" id="A0AAV8X8J6"/>
<name>A0AAV8X8J6_9CUCU</name>
<reference evidence="1" key="1">
    <citation type="journal article" date="2023" name="Insect Mol. Biol.">
        <title>Genome sequencing provides insights into the evolution of gene families encoding plant cell wall-degrading enzymes in longhorned beetles.</title>
        <authorList>
            <person name="Shin N.R."/>
            <person name="Okamura Y."/>
            <person name="Kirsch R."/>
            <person name="Pauchet Y."/>
        </authorList>
    </citation>
    <scope>NUCLEOTIDE SEQUENCE</scope>
    <source>
        <strain evidence="1">AMC_N1</strain>
    </source>
</reference>
<keyword evidence="2" id="KW-1185">Reference proteome</keyword>
<evidence type="ECO:0000313" key="1">
    <source>
        <dbReference type="EMBL" id="KAJ8934824.1"/>
    </source>
</evidence>
<dbReference type="EMBL" id="JAPWTK010000976">
    <property type="protein sequence ID" value="KAJ8934824.1"/>
    <property type="molecule type" value="Genomic_DNA"/>
</dbReference>
<protein>
    <submittedName>
        <fullName evidence="1">Uncharacterized protein</fullName>
    </submittedName>
</protein>
<evidence type="ECO:0000313" key="2">
    <source>
        <dbReference type="Proteomes" id="UP001162162"/>
    </source>
</evidence>
<proteinExistence type="predicted"/>
<gene>
    <name evidence="1" type="ORF">NQ318_012837</name>
</gene>
<comment type="caution">
    <text evidence="1">The sequence shown here is derived from an EMBL/GenBank/DDBJ whole genome shotgun (WGS) entry which is preliminary data.</text>
</comment>